<feature type="non-terminal residue" evidence="1">
    <location>
        <position position="1"/>
    </location>
</feature>
<feature type="non-terminal residue" evidence="1">
    <location>
        <position position="141"/>
    </location>
</feature>
<proteinExistence type="predicted"/>
<name>A0A0B7C094_9EUPU</name>
<evidence type="ECO:0000313" key="1">
    <source>
        <dbReference type="EMBL" id="CEK98607.1"/>
    </source>
</evidence>
<sequence length="141" mass="15743">HNLVDFGALGQEIEATVQEEYNKAVAANIAHQLLTLKRKDINASTIIRDTGFCENVEGSETSDVPPASPRTSTNKDILIVSETLQEPYVHKDIPERIVDLVQEIMRNKESDETVMPAPLDSSENEKVVLNIWDFAGQAVYY</sequence>
<gene>
    <name evidence="1" type="primary">ORF219140</name>
</gene>
<dbReference type="EMBL" id="HACG01051736">
    <property type="protein sequence ID" value="CEK98607.1"/>
    <property type="molecule type" value="Transcribed_RNA"/>
</dbReference>
<accession>A0A0B7C094</accession>
<reference evidence="1" key="1">
    <citation type="submission" date="2014-12" db="EMBL/GenBank/DDBJ databases">
        <title>Insight into the proteome of Arion vulgaris.</title>
        <authorList>
            <person name="Aradska J."/>
            <person name="Bulat T."/>
            <person name="Smidak R."/>
            <person name="Sarate P."/>
            <person name="Gangsoo J."/>
            <person name="Sialana F."/>
            <person name="Bilban M."/>
            <person name="Lubec G."/>
        </authorList>
    </citation>
    <scope>NUCLEOTIDE SEQUENCE</scope>
    <source>
        <tissue evidence="1">Skin</tissue>
    </source>
</reference>
<dbReference type="AlphaFoldDB" id="A0A0B7C094"/>
<organism evidence="1">
    <name type="scientific">Arion vulgaris</name>
    <dbReference type="NCBI Taxonomy" id="1028688"/>
    <lineage>
        <taxon>Eukaryota</taxon>
        <taxon>Metazoa</taxon>
        <taxon>Spiralia</taxon>
        <taxon>Lophotrochozoa</taxon>
        <taxon>Mollusca</taxon>
        <taxon>Gastropoda</taxon>
        <taxon>Heterobranchia</taxon>
        <taxon>Euthyneura</taxon>
        <taxon>Panpulmonata</taxon>
        <taxon>Eupulmonata</taxon>
        <taxon>Stylommatophora</taxon>
        <taxon>Helicina</taxon>
        <taxon>Arionoidea</taxon>
        <taxon>Arionidae</taxon>
        <taxon>Arion</taxon>
    </lineage>
</organism>
<protein>
    <submittedName>
        <fullName evidence="1">Uncharacterized protein</fullName>
    </submittedName>
</protein>